<gene>
    <name evidence="1" type="ORF">ONZ43_g2975</name>
</gene>
<protein>
    <submittedName>
        <fullName evidence="1">Uncharacterized protein</fullName>
    </submittedName>
</protein>
<evidence type="ECO:0000313" key="2">
    <source>
        <dbReference type="Proteomes" id="UP001153334"/>
    </source>
</evidence>
<dbReference type="Proteomes" id="UP001153334">
    <property type="component" value="Unassembled WGS sequence"/>
</dbReference>
<evidence type="ECO:0000313" key="1">
    <source>
        <dbReference type="EMBL" id="KAJ8120276.1"/>
    </source>
</evidence>
<sequence length="84" mass="9354">MRLYISASVLLGLASFATRSTACGTHDQGLSDEEFDNQMTRLKDRQVPGRVATELRNVRVFDGFSIGPPTRSEMVEAGTPWFEM</sequence>
<organism evidence="1 2">
    <name type="scientific">Nemania bipapillata</name>
    <dbReference type="NCBI Taxonomy" id="110536"/>
    <lineage>
        <taxon>Eukaryota</taxon>
        <taxon>Fungi</taxon>
        <taxon>Dikarya</taxon>
        <taxon>Ascomycota</taxon>
        <taxon>Pezizomycotina</taxon>
        <taxon>Sordariomycetes</taxon>
        <taxon>Xylariomycetidae</taxon>
        <taxon>Xylariales</taxon>
        <taxon>Xylariaceae</taxon>
        <taxon>Nemania</taxon>
    </lineage>
</organism>
<name>A0ACC2IYG7_9PEZI</name>
<reference evidence="1" key="1">
    <citation type="submission" date="2022-11" db="EMBL/GenBank/DDBJ databases">
        <title>Genome Sequence of Nemania bipapillata.</title>
        <authorList>
            <person name="Buettner E."/>
        </authorList>
    </citation>
    <scope>NUCLEOTIDE SEQUENCE</scope>
    <source>
        <strain evidence="1">CP14</strain>
    </source>
</reference>
<keyword evidence="2" id="KW-1185">Reference proteome</keyword>
<dbReference type="EMBL" id="JAPESX010000657">
    <property type="protein sequence ID" value="KAJ8120276.1"/>
    <property type="molecule type" value="Genomic_DNA"/>
</dbReference>
<comment type="caution">
    <text evidence="1">The sequence shown here is derived from an EMBL/GenBank/DDBJ whole genome shotgun (WGS) entry which is preliminary data.</text>
</comment>
<accession>A0ACC2IYG7</accession>
<proteinExistence type="predicted"/>